<dbReference type="RefSeq" id="WP_103016304.1">
    <property type="nucleotide sequence ID" value="NZ_JACIFG010000014.1"/>
</dbReference>
<reference evidence="6" key="1">
    <citation type="submission" date="2022-08" db="EMBL/GenBank/DDBJ databases">
        <title>Genomic Encyclopedia of Type Strains, Phase V (KMG-V): Genome sequencing to study the core and pangenomes of soil and plant-associated prokaryotes.</title>
        <authorList>
            <person name="Whitman W."/>
        </authorList>
    </citation>
    <scope>NUCLEOTIDE SEQUENCE</scope>
    <source>
        <strain evidence="6">SP3012</strain>
    </source>
</reference>
<dbReference type="AlphaFoldDB" id="A0A9X2UMM1"/>
<sequence length="465" mass="52538">MPNILILSFALALGSALLGGGIAWLALKRRVEAAYERGLADREEDVSALKQKVSALQQETESLTSQLGDVKAERDELSGQVGDLREETSTLKTKNENLRSRLEEQEGRIEKQQEELRDQFKNLANEILEEKTEKFTEQNEENLDQLLGPLQEKLEGFKEKVEETYEKGLKERSQLETQIEQLSDLNETMSERAEDLVGALEGQSKTQGDWGEMVLKRILEESGLKEGREYHTQVSRTNGQGKRLRPDCVIELPEDRFVVVDSKVSLTAYRRFSSADGEEERQSHLKDHLQSVRSHVEGLASKDYGSLYGERSPDFALMFMPIEPAFALALQNDEGLYQSAFDQGVVIVSPTTLQATTLTIANIWRQERQTQNAREIAERGGRLYDKFVLFAEALEEVGRRIDQAQESYHTARKRLTDGRGNLLRQVEMLRELGAENSKDLPEEMEGDLARADLPDSQKTGSDDAS</sequence>
<evidence type="ECO:0000256" key="5">
    <source>
        <dbReference type="SAM" id="MobiDB-lite"/>
    </source>
</evidence>
<gene>
    <name evidence="6" type="ORF">GGQ01_002743</name>
</gene>
<comment type="function">
    <text evidence="1">Involved in DNA recombination.</text>
</comment>
<protein>
    <submittedName>
        <fullName evidence="6">DNA recombination protein RmuC</fullName>
    </submittedName>
</protein>
<dbReference type="Proteomes" id="UP001155040">
    <property type="component" value="Unassembled WGS sequence"/>
</dbReference>
<evidence type="ECO:0000256" key="4">
    <source>
        <dbReference type="ARBA" id="ARBA00023172"/>
    </source>
</evidence>
<evidence type="ECO:0000313" key="6">
    <source>
        <dbReference type="EMBL" id="MCS4037656.1"/>
    </source>
</evidence>
<evidence type="ECO:0000256" key="2">
    <source>
        <dbReference type="ARBA" id="ARBA00009840"/>
    </source>
</evidence>
<dbReference type="GO" id="GO:0006310">
    <property type="term" value="P:DNA recombination"/>
    <property type="evidence" value="ECO:0007669"/>
    <property type="project" value="UniProtKB-KW"/>
</dbReference>
<name>A0A9X2UMM1_9BACT</name>
<dbReference type="Gene3D" id="1.10.287.1490">
    <property type="match status" value="1"/>
</dbReference>
<dbReference type="PANTHER" id="PTHR30563:SF0">
    <property type="entry name" value="DNA RECOMBINATION PROTEIN RMUC"/>
    <property type="match status" value="1"/>
</dbReference>
<feature type="region of interest" description="Disordered" evidence="5">
    <location>
        <begin position="92"/>
        <end position="111"/>
    </location>
</feature>
<keyword evidence="3" id="KW-0175">Coiled coil</keyword>
<comment type="similarity">
    <text evidence="2">Belongs to the RmuC family.</text>
</comment>
<feature type="region of interest" description="Disordered" evidence="5">
    <location>
        <begin position="433"/>
        <end position="465"/>
    </location>
</feature>
<comment type="caution">
    <text evidence="6">The sequence shown here is derived from an EMBL/GenBank/DDBJ whole genome shotgun (WGS) entry which is preliminary data.</text>
</comment>
<organism evidence="6 7">
    <name type="scientific">Salinibacter ruber</name>
    <dbReference type="NCBI Taxonomy" id="146919"/>
    <lineage>
        <taxon>Bacteria</taxon>
        <taxon>Pseudomonadati</taxon>
        <taxon>Rhodothermota</taxon>
        <taxon>Rhodothermia</taxon>
        <taxon>Rhodothermales</taxon>
        <taxon>Salinibacteraceae</taxon>
        <taxon>Salinibacter</taxon>
    </lineage>
</organism>
<accession>A0A9X2UMM1</accession>
<evidence type="ECO:0000313" key="7">
    <source>
        <dbReference type="Proteomes" id="UP001155040"/>
    </source>
</evidence>
<dbReference type="InterPro" id="IPR003798">
    <property type="entry name" value="DNA_recombination_RmuC"/>
</dbReference>
<keyword evidence="4" id="KW-0233">DNA recombination</keyword>
<evidence type="ECO:0000256" key="1">
    <source>
        <dbReference type="ARBA" id="ARBA00003416"/>
    </source>
</evidence>
<dbReference type="Pfam" id="PF02646">
    <property type="entry name" value="RmuC"/>
    <property type="match status" value="1"/>
</dbReference>
<proteinExistence type="inferred from homology"/>
<feature type="compositionally biased region" description="Basic and acidic residues" evidence="5">
    <location>
        <begin position="433"/>
        <end position="455"/>
    </location>
</feature>
<dbReference type="EMBL" id="JANUBF010000023">
    <property type="protein sequence ID" value="MCS4037656.1"/>
    <property type="molecule type" value="Genomic_DNA"/>
</dbReference>
<evidence type="ECO:0000256" key="3">
    <source>
        <dbReference type="ARBA" id="ARBA00023054"/>
    </source>
</evidence>
<dbReference type="PANTHER" id="PTHR30563">
    <property type="entry name" value="DNA RECOMBINATION PROTEIN RMUC"/>
    <property type="match status" value="1"/>
</dbReference>